<organism evidence="2 3">
    <name type="scientific">Methylocapsa palsarum</name>
    <dbReference type="NCBI Taxonomy" id="1612308"/>
    <lineage>
        <taxon>Bacteria</taxon>
        <taxon>Pseudomonadati</taxon>
        <taxon>Pseudomonadota</taxon>
        <taxon>Alphaproteobacteria</taxon>
        <taxon>Hyphomicrobiales</taxon>
        <taxon>Beijerinckiaceae</taxon>
        <taxon>Methylocapsa</taxon>
    </lineage>
</organism>
<dbReference type="Pfam" id="PF07386">
    <property type="entry name" value="DUF1499"/>
    <property type="match status" value="1"/>
</dbReference>
<sequence length="256" mass="26881">MRRLIIEEPYAKSAVISRRLALFALVVAIIGIGAARSGLDPAAAFAILGGAAGAAIASVLCACLAFVVIWRSGAKGAGAAFAGLGLAVLLLAYPVYLLMTPRRAAVADLTTDLVDPPAFSLSRPAQAARGDATPRDIAASVRAGQAHLYPQIQPILLDLDVHEAYAAILKAIAAVGWRIVEQTPPGGRSGIGHVDAIARSFMLGFPIDVTLRIRPLAGQTRVDVRSVSRFDRYDFGANQNTIGVFESALETQVDKK</sequence>
<dbReference type="Proteomes" id="UP000198755">
    <property type="component" value="Unassembled WGS sequence"/>
</dbReference>
<reference evidence="2 3" key="1">
    <citation type="submission" date="2016-10" db="EMBL/GenBank/DDBJ databases">
        <authorList>
            <person name="de Groot N.N."/>
        </authorList>
    </citation>
    <scope>NUCLEOTIDE SEQUENCE [LARGE SCALE GENOMIC DNA]</scope>
    <source>
        <strain evidence="2 3">NE2</strain>
    </source>
</reference>
<evidence type="ECO:0008006" key="4">
    <source>
        <dbReference type="Google" id="ProtNLM"/>
    </source>
</evidence>
<evidence type="ECO:0000313" key="3">
    <source>
        <dbReference type="Proteomes" id="UP000198755"/>
    </source>
</evidence>
<evidence type="ECO:0000256" key="1">
    <source>
        <dbReference type="SAM" id="Phobius"/>
    </source>
</evidence>
<keyword evidence="3" id="KW-1185">Reference proteome</keyword>
<feature type="transmembrane region" description="Helical" evidence="1">
    <location>
        <begin position="20"/>
        <end position="39"/>
    </location>
</feature>
<dbReference type="EMBL" id="FOSN01000002">
    <property type="protein sequence ID" value="SFK14286.1"/>
    <property type="molecule type" value="Genomic_DNA"/>
</dbReference>
<dbReference type="InterPro" id="IPR010865">
    <property type="entry name" value="DUF1499"/>
</dbReference>
<keyword evidence="1" id="KW-0472">Membrane</keyword>
<protein>
    <recommendedName>
        <fullName evidence="4">DUF1499 domain-containing protein</fullName>
    </recommendedName>
</protein>
<dbReference type="AlphaFoldDB" id="A0A1I3X5Z3"/>
<keyword evidence="1" id="KW-1133">Transmembrane helix</keyword>
<proteinExistence type="predicted"/>
<dbReference type="OrthoDB" id="1523552at2"/>
<evidence type="ECO:0000313" key="2">
    <source>
        <dbReference type="EMBL" id="SFK14286.1"/>
    </source>
</evidence>
<keyword evidence="1" id="KW-0812">Transmembrane</keyword>
<name>A0A1I3X5Z3_9HYPH</name>
<accession>A0A1I3X5Z3</accession>
<dbReference type="RefSeq" id="WP_091678625.1">
    <property type="nucleotide sequence ID" value="NZ_FOSN01000002.1"/>
</dbReference>
<feature type="transmembrane region" description="Helical" evidence="1">
    <location>
        <begin position="45"/>
        <end position="70"/>
    </location>
</feature>
<dbReference type="STRING" id="1612308.SAMN05444581_102343"/>
<feature type="transmembrane region" description="Helical" evidence="1">
    <location>
        <begin position="77"/>
        <end position="99"/>
    </location>
</feature>
<gene>
    <name evidence="2" type="ORF">SAMN05444581_102343</name>
</gene>